<accession>M1DDG8</accession>
<reference evidence="3" key="1">
    <citation type="journal article" date="2011" name="Nature">
        <title>Genome sequence and analysis of the tuber crop potato.</title>
        <authorList>
            <consortium name="The Potato Genome Sequencing Consortium"/>
        </authorList>
    </citation>
    <scope>NUCLEOTIDE SEQUENCE [LARGE SCALE GENOMIC DNA]</scope>
    <source>
        <strain evidence="3">cv. DM1-3 516 R44</strain>
    </source>
</reference>
<dbReference type="PANTHER" id="PTHR33180">
    <property type="entry name" value="PHOTOSYSTEM II CP43 REACTION CENTER PROTEIN"/>
    <property type="match status" value="1"/>
</dbReference>
<protein>
    <recommendedName>
        <fullName evidence="4">Integrase core domain containing protein</fullName>
    </recommendedName>
</protein>
<feature type="compositionally biased region" description="Basic residues" evidence="1">
    <location>
        <begin position="163"/>
        <end position="174"/>
    </location>
</feature>
<feature type="region of interest" description="Disordered" evidence="1">
    <location>
        <begin position="124"/>
        <end position="233"/>
    </location>
</feature>
<dbReference type="Gramene" id="PGSC0003DMT400087263">
    <property type="protein sequence ID" value="PGSC0003DMT400087263"/>
    <property type="gene ID" value="PGSC0003DMG400036834"/>
</dbReference>
<organism evidence="2 3">
    <name type="scientific">Solanum tuberosum</name>
    <name type="common">Potato</name>
    <dbReference type="NCBI Taxonomy" id="4113"/>
    <lineage>
        <taxon>Eukaryota</taxon>
        <taxon>Viridiplantae</taxon>
        <taxon>Streptophyta</taxon>
        <taxon>Embryophyta</taxon>
        <taxon>Tracheophyta</taxon>
        <taxon>Spermatophyta</taxon>
        <taxon>Magnoliopsida</taxon>
        <taxon>eudicotyledons</taxon>
        <taxon>Gunneridae</taxon>
        <taxon>Pentapetalae</taxon>
        <taxon>asterids</taxon>
        <taxon>lamiids</taxon>
        <taxon>Solanales</taxon>
        <taxon>Solanaceae</taxon>
        <taxon>Solanoideae</taxon>
        <taxon>Solaneae</taxon>
        <taxon>Solanum</taxon>
    </lineage>
</organism>
<evidence type="ECO:0008006" key="4">
    <source>
        <dbReference type="Google" id="ProtNLM"/>
    </source>
</evidence>
<feature type="compositionally biased region" description="Low complexity" evidence="1">
    <location>
        <begin position="205"/>
        <end position="224"/>
    </location>
</feature>
<dbReference type="HOGENOM" id="CLU_029307_3_1_1"/>
<evidence type="ECO:0000256" key="1">
    <source>
        <dbReference type="SAM" id="MobiDB-lite"/>
    </source>
</evidence>
<evidence type="ECO:0000313" key="3">
    <source>
        <dbReference type="Proteomes" id="UP000011115"/>
    </source>
</evidence>
<dbReference type="PaxDb" id="4113-PGSC0003DMT400087263"/>
<reference evidence="2" key="2">
    <citation type="submission" date="2015-06" db="UniProtKB">
        <authorList>
            <consortium name="EnsemblPlants"/>
        </authorList>
    </citation>
    <scope>IDENTIFICATION</scope>
    <source>
        <strain evidence="2">DM1-3 516 R44</strain>
    </source>
</reference>
<dbReference type="InParanoid" id="M1DDG8"/>
<sequence length="293" mass="32802">MKVFGVGIQSMAGENGDNSADTSQGVKRDFKLTALVTQLNELSAKIVKVENQCKSQVMYIPPHDKKQSRDMENNRVEETLQIILQKITKQDPMLEEMTESIEVKTTNVLKSTDWRENGQSVNRRRDMVRSNLTEPPYKKAKGITINEEGSNPSKMRGDDLQPRHKGKRKKHIARKGAAIEPDFPEPEDEQPLINRRDALRARSQPTATSTPSVATPPTTNSVPAQASSVTPALPIVPPPRLLNRLKGDGLRTIIKEKLLPMEGLEGKHSDVLETLRYHGFEQFTQPRGPFIPS</sequence>
<dbReference type="Proteomes" id="UP000011115">
    <property type="component" value="Unassembled WGS sequence"/>
</dbReference>
<dbReference type="AlphaFoldDB" id="M1DDG8"/>
<evidence type="ECO:0000313" key="2">
    <source>
        <dbReference type="EnsemblPlants" id="PGSC0003DMT400087263"/>
    </source>
</evidence>
<dbReference type="PANTHER" id="PTHR33180:SF31">
    <property type="entry name" value="POLYPROTEIN PROTEIN"/>
    <property type="match status" value="1"/>
</dbReference>
<dbReference type="EnsemblPlants" id="PGSC0003DMT400087263">
    <property type="protein sequence ID" value="PGSC0003DMT400087263"/>
    <property type="gene ID" value="PGSC0003DMG400036834"/>
</dbReference>
<proteinExistence type="predicted"/>
<keyword evidence="3" id="KW-1185">Reference proteome</keyword>
<name>M1DDG8_SOLTU</name>